<dbReference type="PANTHER" id="PTHR36985">
    <property type="entry name" value="TRANSLOCATION AND ASSEMBLY MODULE SUBUNIT TAMB"/>
    <property type="match status" value="1"/>
</dbReference>
<dbReference type="STRING" id="331678.Cphamn1_0367"/>
<evidence type="ECO:0008006" key="9">
    <source>
        <dbReference type="Google" id="ProtNLM"/>
    </source>
</evidence>
<evidence type="ECO:0000259" key="7">
    <source>
        <dbReference type="Pfam" id="PF05170"/>
    </source>
</evidence>
<accession>B3ELK5</accession>
<dbReference type="eggNOG" id="COG2911">
    <property type="taxonomic scope" value="Bacteria"/>
</dbReference>
<reference evidence="8" key="1">
    <citation type="submission" date="2008-06" db="EMBL/GenBank/DDBJ databases">
        <title>Complete sequence of Chlorobium phaeobacteroides BS1.</title>
        <authorList>
            <consortium name="US DOE Joint Genome Institute"/>
            <person name="Lucas S."/>
            <person name="Copeland A."/>
            <person name="Lapidus A."/>
            <person name="Glavina del Rio T."/>
            <person name="Dalin E."/>
            <person name="Tice H."/>
            <person name="Bruce D."/>
            <person name="Goodwin L."/>
            <person name="Pitluck S."/>
            <person name="Schmutz J."/>
            <person name="Larimer F."/>
            <person name="Land M."/>
            <person name="Hauser L."/>
            <person name="Kyrpides N."/>
            <person name="Ovchinnikova G."/>
            <person name="Li T."/>
            <person name="Liu Z."/>
            <person name="Zhao F."/>
            <person name="Overmann J."/>
            <person name="Bryant D.A."/>
            <person name="Richardson P."/>
        </authorList>
    </citation>
    <scope>NUCLEOTIDE SEQUENCE [LARGE SCALE GENOMIC DNA]</scope>
    <source>
        <strain evidence="8">BS1</strain>
    </source>
</reference>
<organism evidence="8">
    <name type="scientific">Chlorobium phaeobacteroides (strain BS1)</name>
    <dbReference type="NCBI Taxonomy" id="331678"/>
    <lineage>
        <taxon>Bacteria</taxon>
        <taxon>Pseudomonadati</taxon>
        <taxon>Chlorobiota</taxon>
        <taxon>Chlorobiia</taxon>
        <taxon>Chlorobiales</taxon>
        <taxon>Chlorobiaceae</taxon>
        <taxon>Chlorobium/Pelodictyon group</taxon>
        <taxon>Chlorobium</taxon>
    </lineage>
</organism>
<dbReference type="Pfam" id="PF05170">
    <property type="entry name" value="AsmA"/>
    <property type="match status" value="1"/>
</dbReference>
<keyword evidence="2 5" id="KW-0812">Transmembrane</keyword>
<evidence type="ECO:0000259" key="6">
    <source>
        <dbReference type="Pfam" id="PF04357"/>
    </source>
</evidence>
<dbReference type="GO" id="GO:0009306">
    <property type="term" value="P:protein secretion"/>
    <property type="evidence" value="ECO:0007669"/>
    <property type="project" value="InterPro"/>
</dbReference>
<keyword evidence="3 5" id="KW-1133">Transmembrane helix</keyword>
<keyword evidence="4 5" id="KW-0472">Membrane</keyword>
<dbReference type="EMBL" id="CP001101">
    <property type="protein sequence ID" value="ACE03334.1"/>
    <property type="molecule type" value="Genomic_DNA"/>
</dbReference>
<evidence type="ECO:0000256" key="5">
    <source>
        <dbReference type="SAM" id="Phobius"/>
    </source>
</evidence>
<dbReference type="HOGENOM" id="CLU_248368_0_0_10"/>
<gene>
    <name evidence="8" type="ordered locus">Cphamn1_0367</name>
</gene>
<dbReference type="GO" id="GO:0005886">
    <property type="term" value="C:plasma membrane"/>
    <property type="evidence" value="ECO:0007669"/>
    <property type="project" value="InterPro"/>
</dbReference>
<feature type="domain" description="AsmA" evidence="7">
    <location>
        <begin position="6"/>
        <end position="213"/>
    </location>
</feature>
<feature type="transmembrane region" description="Helical" evidence="5">
    <location>
        <begin position="7"/>
        <end position="30"/>
    </location>
</feature>
<comment type="subcellular location">
    <subcellularLocation>
        <location evidence="1">Membrane</location>
        <topology evidence="1">Single-pass membrane protein</topology>
    </subcellularLocation>
</comment>
<sequence length="1494" mass="164874">MERVKKYILGIAVSISALILILAVIVAIILNSGSLDLMAKNRLIDFFNSEFQGKLNIEEVNLQFPSTIILHQTQLYRENSETPEFTAEKVTLNLNFLRLLSNFSSITIRSLKADSFFIHLERYPDGSTNIERIFAPRKEQDPDAPGLERFLCNRIDLTNGSAEYLDFQNKEADPELLTIADISFTGNKLRYSPENFSGIIRNIGFQLPQKNFTLRKGSAKLSVTNKRLEILDLKAKTGKSSAELSLGLYEFNVFSQENPDRHSSSPAMLNLKAGSIHTDELSIFFPDLALPPGIYTASGKAEGQLRKIDIRNAVIAHKNSLLRLQGELLNLNQPDFLGFRLETDSSRISGDFLQTAITDTTIKNLAEPAGDLMISGYGQGNLKEFFTDLSIETESGDMLLSLQADTPDDAETGYSGKFTLRDIALHRFLTQDSSSVSGINCTGSFSGTGISPHPAEASLSIDLQNSYWQEQMLSGGTLDLNYHDDILSTDVKIAGERMNVALKGSIDWTKAVPVYEGKGSAVNLDLSKFLRSDGISSNLNFSMLFRGEHFDPEKLNGNISARFSPSTINDYSLKEGSELSLRIVQKSPTSSIVLKSDFLDFNAEGLYTFREFLSGIQLTASSAAREAAKNNIWAASPPPPPFAENIEKNFSADYTLTVRDISPLAVFLPVKGYKLSGKATGKSYRSNGSFHLTSSIRIDRLSNEQGFSIDNATLGVDATYNSEGIVSASIDADASALDAEKQSIEQLSLTAAYDKSGLQAGLRLRIPEIERSLTTDIRAARSNRLYTIRISDLSITGGDGAWSLNKDSRIDIGRNFTRFYDLTLRKDKQVISCDGLLSNEVSGLFACSIENLDMQELGIFFPESGMQGSLSSTLRVSGSPGAKTATLKITGRELVYDDVIIGNLNLSALHNGERLRTDFSTGSNLQGPLNDITGTASIPLKVNWFPLKYSIPDNKPVSASASADHLSAEILEVFLPFFETAEGTIPAKLVVKGKTPDPEIYFSTELKDTEITVTPTETVYLLSGSIVITPKKADFRDIQIKDVRGGTGRINGSATLENLEASTIDLTASFENLLLFNKQDKKDETSFGTITGTSDRIRYYGDTAQPVLTGNLLITNADFTLYRTGSNESTKYVGAERFITFVPRYPEKIDPDQPENPEKPVNPEFYYTLIDIITIKNLRLTSAVPLQYSMIFDRTRGEKLEATLQNLSLNVNKNQQNYRLFGAVNISSGTYRFSNSNFDLEDGGRIVWNNVEIRDGVMLNLFGRKYVNASNAQTGESDNVRLLLAIQGTLNNPDVQMGYYLNDDSQPYSSQNMIGTQSSKIDPNAEPNVVSLLLTKQWYIRPGSQGGLGDIPFSSLGISAGTGLLSSQISQFVEKATGFESFNVNVGVDEEGSLSGLEFSFAFLVPLTEGKVRFIGTGSSPDIGKTALFNYYGNSQRLEYRISPKLFLEAYRSYGLFGNDVTTTNLLEPKETYGLSLSYRERFYSWEQFWDRIF</sequence>
<dbReference type="InterPro" id="IPR007844">
    <property type="entry name" value="AsmA"/>
</dbReference>
<feature type="domain" description="Translocation and assembly module TamB C-terminal" evidence="6">
    <location>
        <begin position="1038"/>
        <end position="1483"/>
    </location>
</feature>
<dbReference type="PANTHER" id="PTHR36985:SF1">
    <property type="entry name" value="TRANSLOCATION AND ASSEMBLY MODULE SUBUNIT TAMB"/>
    <property type="match status" value="1"/>
</dbReference>
<name>B3ELK5_CHLPB</name>
<evidence type="ECO:0000256" key="2">
    <source>
        <dbReference type="ARBA" id="ARBA00022692"/>
    </source>
</evidence>
<proteinExistence type="predicted"/>
<dbReference type="KEGG" id="cpb:Cphamn1_0367"/>
<evidence type="ECO:0000256" key="4">
    <source>
        <dbReference type="ARBA" id="ARBA00023136"/>
    </source>
</evidence>
<dbReference type="OrthoDB" id="9811276at2"/>
<dbReference type="Pfam" id="PF04357">
    <property type="entry name" value="TamB"/>
    <property type="match status" value="1"/>
</dbReference>
<protein>
    <recommendedName>
        <fullName evidence="9">DUF490 domain-containing protein</fullName>
    </recommendedName>
</protein>
<evidence type="ECO:0000256" key="3">
    <source>
        <dbReference type="ARBA" id="ARBA00022989"/>
    </source>
</evidence>
<evidence type="ECO:0000256" key="1">
    <source>
        <dbReference type="ARBA" id="ARBA00004167"/>
    </source>
</evidence>
<dbReference type="InterPro" id="IPR007452">
    <property type="entry name" value="TamB_C"/>
</dbReference>
<evidence type="ECO:0000313" key="8">
    <source>
        <dbReference type="EMBL" id="ACE03334.1"/>
    </source>
</evidence>